<dbReference type="PROSITE" id="PS00455">
    <property type="entry name" value="AMP_BINDING"/>
    <property type="match status" value="1"/>
</dbReference>
<dbReference type="InterPro" id="IPR042099">
    <property type="entry name" value="ANL_N_sf"/>
</dbReference>
<dbReference type="GO" id="GO:0016874">
    <property type="term" value="F:ligase activity"/>
    <property type="evidence" value="ECO:0007669"/>
    <property type="project" value="UniProtKB-KW"/>
</dbReference>
<evidence type="ECO:0000313" key="8">
    <source>
        <dbReference type="EMBL" id="KAA8888934.1"/>
    </source>
</evidence>
<feature type="domain" description="AMP-binding enzyme C-terminal" evidence="7">
    <location>
        <begin position="538"/>
        <end position="651"/>
    </location>
</feature>
<dbReference type="GO" id="GO:0006633">
    <property type="term" value="P:fatty acid biosynthetic process"/>
    <property type="evidence" value="ECO:0007669"/>
    <property type="project" value="TreeGrafter"/>
</dbReference>
<evidence type="ECO:0000259" key="7">
    <source>
        <dbReference type="Pfam" id="PF23024"/>
    </source>
</evidence>
<dbReference type="EMBL" id="VXLC01000003">
    <property type="protein sequence ID" value="KAA8888934.1"/>
    <property type="molecule type" value="Genomic_DNA"/>
</dbReference>
<evidence type="ECO:0000256" key="1">
    <source>
        <dbReference type="ARBA" id="ARBA00006432"/>
    </source>
</evidence>
<evidence type="ECO:0000256" key="5">
    <source>
        <dbReference type="SAM" id="MobiDB-lite"/>
    </source>
</evidence>
<dbReference type="InterPro" id="IPR025110">
    <property type="entry name" value="AMP-bd_C"/>
</dbReference>
<dbReference type="GO" id="GO:0070566">
    <property type="term" value="F:adenylyltransferase activity"/>
    <property type="evidence" value="ECO:0007669"/>
    <property type="project" value="TreeGrafter"/>
</dbReference>
<dbReference type="SUPFAM" id="SSF56801">
    <property type="entry name" value="Acetyl-CoA synthetase-like"/>
    <property type="match status" value="1"/>
</dbReference>
<proteinExistence type="inferred from homology"/>
<dbReference type="OrthoDB" id="3671040at2"/>
<dbReference type="AlphaFoldDB" id="A0A5N0EKX9"/>
<keyword evidence="3" id="KW-0276">Fatty acid metabolism</keyword>
<dbReference type="InterPro" id="IPR000873">
    <property type="entry name" value="AMP-dep_synth/lig_dom"/>
</dbReference>
<gene>
    <name evidence="8" type="ORF">F3087_07995</name>
</gene>
<protein>
    <submittedName>
        <fullName evidence="8">Fatty acyl-AMP ligase</fullName>
    </submittedName>
</protein>
<dbReference type="PANTHER" id="PTHR22754:SF32">
    <property type="entry name" value="DISCO-INTERACTING PROTEIN 2"/>
    <property type="match status" value="1"/>
</dbReference>
<feature type="compositionally biased region" description="Basic residues" evidence="5">
    <location>
        <begin position="42"/>
        <end position="55"/>
    </location>
</feature>
<dbReference type="FunFam" id="3.40.50.12780:FF:000013">
    <property type="entry name" value="Long-chain-fatty-acid--AMP ligase FadD32"/>
    <property type="match status" value="1"/>
</dbReference>
<dbReference type="Gene3D" id="3.40.50.12780">
    <property type="entry name" value="N-terminal domain of ligase-like"/>
    <property type="match status" value="1"/>
</dbReference>
<dbReference type="GO" id="GO:0071766">
    <property type="term" value="P:Actinobacterium-type cell wall biogenesis"/>
    <property type="evidence" value="ECO:0007669"/>
    <property type="project" value="UniProtKB-ARBA"/>
</dbReference>
<feature type="compositionally biased region" description="Low complexity" evidence="5">
    <location>
        <begin position="56"/>
        <end position="65"/>
    </location>
</feature>
<dbReference type="GO" id="GO:0005886">
    <property type="term" value="C:plasma membrane"/>
    <property type="evidence" value="ECO:0007669"/>
    <property type="project" value="TreeGrafter"/>
</dbReference>
<dbReference type="Proteomes" id="UP000323876">
    <property type="component" value="Unassembled WGS sequence"/>
</dbReference>
<evidence type="ECO:0000259" key="6">
    <source>
        <dbReference type="Pfam" id="PF00501"/>
    </source>
</evidence>
<organism evidence="8 9">
    <name type="scientific">Nocardia colli</name>
    <dbReference type="NCBI Taxonomy" id="2545717"/>
    <lineage>
        <taxon>Bacteria</taxon>
        <taxon>Bacillati</taxon>
        <taxon>Actinomycetota</taxon>
        <taxon>Actinomycetes</taxon>
        <taxon>Mycobacteriales</taxon>
        <taxon>Nocardiaceae</taxon>
        <taxon>Nocardia</taxon>
    </lineage>
</organism>
<dbReference type="InterPro" id="IPR045851">
    <property type="entry name" value="AMP-bd_C_sf"/>
</dbReference>
<comment type="similarity">
    <text evidence="1">Belongs to the ATP-dependent AMP-binding enzyme family.</text>
</comment>
<evidence type="ECO:0000256" key="4">
    <source>
        <dbReference type="ARBA" id="ARBA00023098"/>
    </source>
</evidence>
<dbReference type="CDD" id="cd05931">
    <property type="entry name" value="FAAL"/>
    <property type="match status" value="1"/>
</dbReference>
<comment type="caution">
    <text evidence="8">The sequence shown here is derived from an EMBL/GenBank/DDBJ whole genome shotgun (WGS) entry which is preliminary data.</text>
</comment>
<dbReference type="Pfam" id="PF00501">
    <property type="entry name" value="AMP-binding"/>
    <property type="match status" value="1"/>
</dbReference>
<dbReference type="PANTHER" id="PTHR22754">
    <property type="entry name" value="DISCO-INTERACTING PROTEIN 2 DIP2 -RELATED"/>
    <property type="match status" value="1"/>
</dbReference>
<name>A0A5N0EKX9_9NOCA</name>
<feature type="compositionally biased region" description="Basic and acidic residues" evidence="5">
    <location>
        <begin position="8"/>
        <end position="19"/>
    </location>
</feature>
<dbReference type="InterPro" id="IPR040097">
    <property type="entry name" value="FAAL/FAAC"/>
</dbReference>
<keyword evidence="2 8" id="KW-0436">Ligase</keyword>
<dbReference type="Gene3D" id="3.30.300.30">
    <property type="match status" value="1"/>
</dbReference>
<evidence type="ECO:0000313" key="9">
    <source>
        <dbReference type="Proteomes" id="UP000323876"/>
    </source>
</evidence>
<sequence>MAGQRADGLARHDRAERRSGGARGGFGGRRRRSARAICPSIRPRHPLRRGRRRRPSAPSLSAAPGRIRQCRSECPAPDVRSASMTTYFADEPATLAEMLAARAAATPDPVRFHHLGDGDQVTATMTFPQLDRAARAVAAHLASVARPGDRALLLYAPGLEFVVGFYGCLYAGVVAVPVAPPQPNKLADSLARLASIAGNSGARLLLTSADIEPLLTPVLAEADGFAALRTVVTDRVELSEADGYRDPGITGDTIAHLQYSSGSTGEPKGVALTHGNVLANLRLVTGQIGAGVGVAWLPTFHDMGLLSMVTYPVYSDSTVISMSPLAFVQRPARWIAAMSKFGATHTVAPNFSFALCVRRVSAEQVATYDLSPLRVALCGAEPVRADTMAAFADHFRASGFDAHSLFPCYGLAEATLLVTGGPRGSGLTTVEVDPTALAKGRVEPVASGGRRLVASGELNDAYELLLTDPDTNTPLPDGQVGEICLRGDSIGLGYWDAPEATADTFAATVTGRDGHFLRTGDLGFVHEGQLYVTGRRKDLIIVDGYNHYPSDIEASAMDSHPALRPDRCVAFQVLDRDEPALVVVAELNRDRNAEEVDKTEIVTAVRRAVGEHHGLRLDDVVLVTAGSVPLTSSGKVRRYVVREQYRDGALTVLP</sequence>
<keyword evidence="9" id="KW-1185">Reference proteome</keyword>
<evidence type="ECO:0000256" key="3">
    <source>
        <dbReference type="ARBA" id="ARBA00022832"/>
    </source>
</evidence>
<dbReference type="Pfam" id="PF23024">
    <property type="entry name" value="AMP-dom_DIP2-like"/>
    <property type="match status" value="1"/>
</dbReference>
<feature type="domain" description="AMP-dependent synthetase/ligase" evidence="6">
    <location>
        <begin position="101"/>
        <end position="495"/>
    </location>
</feature>
<feature type="region of interest" description="Disordered" evidence="5">
    <location>
        <begin position="1"/>
        <end position="65"/>
    </location>
</feature>
<dbReference type="InterPro" id="IPR020845">
    <property type="entry name" value="AMP-binding_CS"/>
</dbReference>
<keyword evidence="4" id="KW-0443">Lipid metabolism</keyword>
<evidence type="ECO:0000256" key="2">
    <source>
        <dbReference type="ARBA" id="ARBA00022598"/>
    </source>
</evidence>
<accession>A0A5N0EKX9</accession>
<reference evidence="8 9" key="1">
    <citation type="submission" date="2019-09" db="EMBL/GenBank/DDBJ databases">
        <authorList>
            <person name="Wang X."/>
        </authorList>
    </citation>
    <scope>NUCLEOTIDE SEQUENCE [LARGE SCALE GENOMIC DNA]</scope>
    <source>
        <strain evidence="8 9">CICC 11023</strain>
    </source>
</reference>